<dbReference type="KEGG" id="rjg:CCGE525_09055"/>
<sequence length="145" mass="15933">MLNEVATAEQISRVISQATAPAFLLGAVAAFISVLITRMNRIVDRSNVLSALPEDDPARGHLRVIVLPRLKRRARLLNKAIECAVMSGIFTTMLVIMAFAASFLNLRHEYGAAFMFSIALLFFAASLVALLLEVRAAVHDLDFYV</sequence>
<organism evidence="2 3">
    <name type="scientific">Rhizobium jaguaris</name>
    <dbReference type="NCBI Taxonomy" id="1312183"/>
    <lineage>
        <taxon>Bacteria</taxon>
        <taxon>Pseudomonadati</taxon>
        <taxon>Pseudomonadota</taxon>
        <taxon>Alphaproteobacteria</taxon>
        <taxon>Hyphomicrobiales</taxon>
        <taxon>Rhizobiaceae</taxon>
        <taxon>Rhizobium/Agrobacterium group</taxon>
        <taxon>Rhizobium</taxon>
    </lineage>
</organism>
<dbReference type="OrthoDB" id="8117177at2"/>
<evidence type="ECO:0000313" key="2">
    <source>
        <dbReference type="EMBL" id="AYG58932.1"/>
    </source>
</evidence>
<accession>A0A387FU76</accession>
<reference evidence="2 3" key="1">
    <citation type="submission" date="2018-10" db="EMBL/GenBank/DDBJ databases">
        <title>Rhizobium etli, R. leguminosarum and a new Rhizobium genospecies from Phaseolus dumosus.</title>
        <authorList>
            <person name="Ramirez-Puebla S.T."/>
            <person name="Rogel-Hernandez M.A."/>
            <person name="Guerrero G."/>
            <person name="Ormeno-Orrillo E."/>
            <person name="Martinez-Romero J.C."/>
            <person name="Negrete-Yankelevich S."/>
            <person name="Martinez-Romero E."/>
        </authorList>
    </citation>
    <scope>NUCLEOTIDE SEQUENCE [LARGE SCALE GENOMIC DNA]</scope>
    <source>
        <strain evidence="2 3">CCGE525</strain>
    </source>
</reference>
<feature type="transmembrane region" description="Helical" evidence="1">
    <location>
        <begin position="80"/>
        <end position="104"/>
    </location>
</feature>
<feature type="transmembrane region" description="Helical" evidence="1">
    <location>
        <begin position="110"/>
        <end position="132"/>
    </location>
</feature>
<dbReference type="Pfam" id="PF11026">
    <property type="entry name" value="DUF2721"/>
    <property type="match status" value="1"/>
</dbReference>
<dbReference type="EMBL" id="CP032694">
    <property type="protein sequence ID" value="AYG58932.1"/>
    <property type="molecule type" value="Genomic_DNA"/>
</dbReference>
<proteinExistence type="predicted"/>
<keyword evidence="1" id="KW-0472">Membrane</keyword>
<dbReference type="RefSeq" id="WP_120703969.1">
    <property type="nucleotide sequence ID" value="NZ_CP032694.1"/>
</dbReference>
<name>A0A387FU76_9HYPH</name>
<protein>
    <submittedName>
        <fullName evidence="2">DUF2721 domain-containing protein</fullName>
    </submittedName>
</protein>
<dbReference type="InterPro" id="IPR021279">
    <property type="entry name" value="DUF2721"/>
</dbReference>
<dbReference type="Proteomes" id="UP000282195">
    <property type="component" value="Chromosome"/>
</dbReference>
<dbReference type="AlphaFoldDB" id="A0A387FU76"/>
<keyword evidence="1" id="KW-0812">Transmembrane</keyword>
<feature type="transmembrane region" description="Helical" evidence="1">
    <location>
        <begin position="20"/>
        <end position="37"/>
    </location>
</feature>
<gene>
    <name evidence="2" type="ORF">CCGE525_09055</name>
</gene>
<evidence type="ECO:0000313" key="3">
    <source>
        <dbReference type="Proteomes" id="UP000282195"/>
    </source>
</evidence>
<evidence type="ECO:0000256" key="1">
    <source>
        <dbReference type="SAM" id="Phobius"/>
    </source>
</evidence>
<keyword evidence="3" id="KW-1185">Reference proteome</keyword>
<keyword evidence="1" id="KW-1133">Transmembrane helix</keyword>